<feature type="transmembrane region" description="Helical" evidence="7">
    <location>
        <begin position="34"/>
        <end position="53"/>
    </location>
</feature>
<evidence type="ECO:0000256" key="5">
    <source>
        <dbReference type="ARBA" id="ARBA00025189"/>
    </source>
</evidence>
<evidence type="ECO:0000313" key="10">
    <source>
        <dbReference type="EMBL" id="CAL4042554.1"/>
    </source>
</evidence>
<keyword evidence="7" id="KW-1278">Translocase</keyword>
<keyword evidence="2 7" id="KW-0812">Transmembrane</keyword>
<evidence type="ECO:0000256" key="7">
    <source>
        <dbReference type="HAMAP-Rule" id="MF_00445"/>
    </source>
</evidence>
<feature type="transmembrane region" description="Helical" evidence="7">
    <location>
        <begin position="371"/>
        <end position="403"/>
    </location>
</feature>
<comment type="similarity">
    <text evidence="7">Belongs to the complex I subunit 2 family.</text>
</comment>
<dbReference type="GO" id="GO:0005886">
    <property type="term" value="C:plasma membrane"/>
    <property type="evidence" value="ECO:0007669"/>
    <property type="project" value="UniProtKB-SubCell"/>
</dbReference>
<feature type="transmembrane region" description="Helical" evidence="7">
    <location>
        <begin position="266"/>
        <end position="290"/>
    </location>
</feature>
<comment type="catalytic activity">
    <reaction evidence="7">
        <text>a quinone + NADH + 5 H(+)(in) = a quinol + NAD(+) + 4 H(+)(out)</text>
        <dbReference type="Rhea" id="RHEA:57888"/>
        <dbReference type="ChEBI" id="CHEBI:15378"/>
        <dbReference type="ChEBI" id="CHEBI:24646"/>
        <dbReference type="ChEBI" id="CHEBI:57540"/>
        <dbReference type="ChEBI" id="CHEBI:57945"/>
        <dbReference type="ChEBI" id="CHEBI:132124"/>
    </reaction>
</comment>
<comment type="function">
    <text evidence="7">NDH-1 shuttles electrons from NADH, via FMN and iron-sulfur (Fe-S) centers, to quinones in the respiratory chain. The immediate electron acceptor for the enzyme in this species is believed to be ubiquinone. Couples the redox reaction to proton translocation (for every two electrons transferred, four hydrogen ions are translocated across the cytoplasmic membrane), and thus conserves the redox energy in a proton gradient.</text>
</comment>
<feature type="transmembrane region" description="Helical" evidence="7">
    <location>
        <begin position="156"/>
        <end position="181"/>
    </location>
</feature>
<dbReference type="HAMAP" id="MF_00445">
    <property type="entry name" value="NDH1_NuoN_1"/>
    <property type="match status" value="1"/>
</dbReference>
<dbReference type="InterPro" id="IPR010096">
    <property type="entry name" value="NADH-Q_OxRdtase_suN/2"/>
</dbReference>
<sequence>MLNNIFFLFMPYTVLFLTIVISIICVSIKRDHKLSFFITILGLIISLITSIYINNNDVPINVSNLFKITEISSIINNIIICTTIIICIFSYTWLNRSIFKKEEFYILLLLSTLGCLMLNISSNMLSLFVAAELISIPFCGLLACNENKKKFIESSWKYIIFSTVSSSILLLGITLIYSIIGEFHFKEIQQMMFFNSSKEELIVIIGFFIIFISILLKLSIFPFYFLTPDLYETIPMPSLMYYSTSFKTTFLFIIIKLYLLLINIKLYFLILLLKTLSFLSITIGSSLAIFQKNIKRLLGYASISHFGYLLIPFILLKSETYTFSLESILLYIVGYTLSNIIIFGTICIVEQDQTNNSEKSLYSYSGLFWKYPLLTIAFTIALLSSAGIPFTIGFINKIFIFLLSINNQSWWLTVGTIFGTVISLYYYVKIIKILFIKKKENLDDFKNLKNKQINYIVYSSQLIICFFSLVIIMLGIYPQILISLL</sequence>
<comment type="subunit">
    <text evidence="7">NDH-1 is composed of 13 different subunits. Subunits NuoA, H, J, K, L, M, N constitute the membrane sector of the complex.</text>
</comment>
<feature type="domain" description="NADH:quinone oxidoreductase/Mrp antiporter transmembrane" evidence="9">
    <location>
        <begin position="121"/>
        <end position="423"/>
    </location>
</feature>
<dbReference type="GO" id="GO:0012505">
    <property type="term" value="C:endomembrane system"/>
    <property type="evidence" value="ECO:0007669"/>
    <property type="project" value="UniProtKB-SubCell"/>
</dbReference>
<feature type="transmembrane region" description="Helical" evidence="7">
    <location>
        <begin position="104"/>
        <end position="121"/>
    </location>
</feature>
<feature type="transmembrane region" description="Helical" evidence="7">
    <location>
        <begin position="73"/>
        <end position="92"/>
    </location>
</feature>
<dbReference type="GO" id="GO:0048038">
    <property type="term" value="F:quinone binding"/>
    <property type="evidence" value="ECO:0007669"/>
    <property type="project" value="UniProtKB-KW"/>
</dbReference>
<keyword evidence="7" id="KW-0520">NAD</keyword>
<keyword evidence="3 7" id="KW-1133">Transmembrane helix</keyword>
<comment type="function">
    <text evidence="5">NDH-1 shuttles electrons from NADH, via FMN and iron-sulfur (Fe-S) centers, to quinones in the respiratory chain. Couples the redox reaction to proton translocation (for every two electrons transferred, four hydrogen ions are translocated across the cytoplasmic membrane), and thus conserves the redox energy in a proton gradient.</text>
</comment>
<dbReference type="GO" id="GO:0008137">
    <property type="term" value="F:NADH dehydrogenase (ubiquinone) activity"/>
    <property type="evidence" value="ECO:0007669"/>
    <property type="project" value="InterPro"/>
</dbReference>
<keyword evidence="4 7" id="KW-0472">Membrane</keyword>
<feature type="transmembrane region" description="Helical" evidence="7">
    <location>
        <begin position="455"/>
        <end position="477"/>
    </location>
</feature>
<dbReference type="Pfam" id="PF00361">
    <property type="entry name" value="Proton_antipo_M"/>
    <property type="match status" value="1"/>
</dbReference>
<name>A0AAT9IG28_9GAMM</name>
<evidence type="ECO:0000256" key="3">
    <source>
        <dbReference type="ARBA" id="ARBA00022989"/>
    </source>
</evidence>
<dbReference type="EMBL" id="OZ060371">
    <property type="protein sequence ID" value="CAL4042554.1"/>
    <property type="molecule type" value="Genomic_DNA"/>
</dbReference>
<evidence type="ECO:0000256" key="4">
    <source>
        <dbReference type="ARBA" id="ARBA00023136"/>
    </source>
</evidence>
<keyword evidence="7" id="KW-0830">Ubiquinone</keyword>
<dbReference type="EC" id="7.1.1.-" evidence="7"/>
<dbReference type="PANTHER" id="PTHR22773">
    <property type="entry name" value="NADH DEHYDROGENASE"/>
    <property type="match status" value="1"/>
</dbReference>
<dbReference type="InterPro" id="IPR001750">
    <property type="entry name" value="ND/Mrp_TM"/>
</dbReference>
<evidence type="ECO:0000256" key="6">
    <source>
        <dbReference type="ARBA" id="ARBA00025811"/>
    </source>
</evidence>
<evidence type="ECO:0000259" key="9">
    <source>
        <dbReference type="Pfam" id="PF00361"/>
    </source>
</evidence>
<evidence type="ECO:0000256" key="2">
    <source>
        <dbReference type="ARBA" id="ARBA00022692"/>
    </source>
</evidence>
<keyword evidence="7" id="KW-0813">Transport</keyword>
<dbReference type="RefSeq" id="WP_367681111.1">
    <property type="nucleotide sequence ID" value="NZ_OZ060371.1"/>
</dbReference>
<protein>
    <recommendedName>
        <fullName evidence="7">NADH-quinone oxidoreductase subunit N</fullName>
        <ecNumber evidence="7">7.1.1.-</ecNumber>
    </recommendedName>
    <alternativeName>
        <fullName evidence="7">NADH dehydrogenase I subunit N</fullName>
    </alternativeName>
    <alternativeName>
        <fullName evidence="7">NDH-1 subunit N</fullName>
    </alternativeName>
</protein>
<feature type="transmembrane region" description="Helical" evidence="7">
    <location>
        <begin position="6"/>
        <end position="27"/>
    </location>
</feature>
<comment type="subunit">
    <text evidence="6">Composed of 13 different subunits. Subunits NuoA, H, J, K, L, M, N constitute the membrane sector of the complex.</text>
</comment>
<evidence type="ECO:0000256" key="8">
    <source>
        <dbReference type="RuleBase" id="RU000320"/>
    </source>
</evidence>
<dbReference type="GO" id="GO:0050136">
    <property type="term" value="F:NADH dehydrogenase (quinone) (non-electrogenic) activity"/>
    <property type="evidence" value="ECO:0007669"/>
    <property type="project" value="UniProtKB-UniRule"/>
</dbReference>
<evidence type="ECO:0000256" key="1">
    <source>
        <dbReference type="ARBA" id="ARBA00004127"/>
    </source>
</evidence>
<feature type="transmembrane region" description="Helical" evidence="7">
    <location>
        <begin position="328"/>
        <end position="350"/>
    </location>
</feature>
<reference evidence="10" key="1">
    <citation type="submission" date="2024-06" db="EMBL/GenBank/DDBJ databases">
        <authorList>
            <person name="Manzano-Marin A."/>
            <person name="Manzano-Marin A."/>
            <person name="Alejandro Manzano Marin A."/>
        </authorList>
    </citation>
    <scope>NUCLEOTIDE SEQUENCE</scope>
    <source>
        <strain evidence="10">Ancorni-2928</strain>
    </source>
</reference>
<dbReference type="AlphaFoldDB" id="A0AAT9IG28"/>
<dbReference type="GO" id="GO:0042773">
    <property type="term" value="P:ATP synthesis coupled electron transport"/>
    <property type="evidence" value="ECO:0007669"/>
    <property type="project" value="InterPro"/>
</dbReference>
<feature type="transmembrane region" description="Helical" evidence="7">
    <location>
        <begin position="409"/>
        <end position="428"/>
    </location>
</feature>
<feature type="transmembrane region" description="Helical" evidence="7">
    <location>
        <begin position="239"/>
        <end position="260"/>
    </location>
</feature>
<feature type="transmembrane region" description="Helical" evidence="7">
    <location>
        <begin position="201"/>
        <end position="227"/>
    </location>
</feature>
<proteinExistence type="inferred from homology"/>
<gene>
    <name evidence="7 10" type="primary">nuoN</name>
    <name evidence="10" type="ORF">BUANCORI2928_137</name>
</gene>
<accession>A0AAT9IG28</accession>
<keyword evidence="7" id="KW-1003">Cell membrane</keyword>
<keyword evidence="7" id="KW-0874">Quinone</keyword>
<organism evidence="10">
    <name type="scientific">Buchnera aphidicola</name>
    <name type="common">Anoecia corni</name>
    <dbReference type="NCBI Taxonomy" id="2994477"/>
    <lineage>
        <taxon>Bacteria</taxon>
        <taxon>Pseudomonadati</taxon>
        <taxon>Pseudomonadota</taxon>
        <taxon>Gammaproteobacteria</taxon>
        <taxon>Enterobacterales</taxon>
        <taxon>Erwiniaceae</taxon>
        <taxon>Buchnera</taxon>
    </lineage>
</organism>
<comment type="subcellular location">
    <subcellularLocation>
        <location evidence="7">Cell membrane</location>
        <topology evidence="7">Multi-pass membrane protein</topology>
    </subcellularLocation>
    <subcellularLocation>
        <location evidence="1">Endomembrane system</location>
        <topology evidence="1">Multi-pass membrane protein</topology>
    </subcellularLocation>
    <subcellularLocation>
        <location evidence="8">Membrane</location>
        <topology evidence="8">Multi-pass membrane protein</topology>
    </subcellularLocation>
</comment>